<dbReference type="EMBL" id="WACR01000002">
    <property type="protein sequence ID" value="KAB1065655.1"/>
    <property type="molecule type" value="Genomic_DNA"/>
</dbReference>
<keyword evidence="2" id="KW-0732">Signal</keyword>
<gene>
    <name evidence="3" type="ORF">F3059_03095</name>
</gene>
<accession>A0A6N6M9H8</accession>
<dbReference type="Gene3D" id="1.20.1600.10">
    <property type="entry name" value="Outer membrane efflux proteins (OEP)"/>
    <property type="match status" value="1"/>
</dbReference>
<evidence type="ECO:0000313" key="3">
    <source>
        <dbReference type="EMBL" id="KAB1065655.1"/>
    </source>
</evidence>
<name>A0A6N6M9H8_9FLAO</name>
<dbReference type="AlphaFoldDB" id="A0A6N6M9H8"/>
<feature type="chain" id="PRO_5027079312" description="SPOR domain-containing protein" evidence="2">
    <location>
        <begin position="25"/>
        <end position="826"/>
    </location>
</feature>
<dbReference type="RefSeq" id="WP_151166480.1">
    <property type="nucleotide sequence ID" value="NZ_WACR01000002.1"/>
</dbReference>
<keyword evidence="1" id="KW-0175">Coiled coil</keyword>
<protein>
    <recommendedName>
        <fullName evidence="5">SPOR domain-containing protein</fullName>
    </recommendedName>
</protein>
<dbReference type="SUPFAM" id="SSF56954">
    <property type="entry name" value="Outer membrane efflux proteins (OEP)"/>
    <property type="match status" value="1"/>
</dbReference>
<dbReference type="OrthoDB" id="7054537at2"/>
<organism evidence="3 4">
    <name type="scientific">Salibacter halophilus</name>
    <dbReference type="NCBI Taxonomy" id="1803916"/>
    <lineage>
        <taxon>Bacteria</taxon>
        <taxon>Pseudomonadati</taxon>
        <taxon>Bacteroidota</taxon>
        <taxon>Flavobacteriia</taxon>
        <taxon>Flavobacteriales</taxon>
        <taxon>Salibacteraceae</taxon>
        <taxon>Salibacter</taxon>
    </lineage>
</organism>
<evidence type="ECO:0000313" key="4">
    <source>
        <dbReference type="Proteomes" id="UP000435357"/>
    </source>
</evidence>
<evidence type="ECO:0008006" key="5">
    <source>
        <dbReference type="Google" id="ProtNLM"/>
    </source>
</evidence>
<dbReference type="SUPFAM" id="SSF51445">
    <property type="entry name" value="(Trans)glycosidases"/>
    <property type="match status" value="1"/>
</dbReference>
<feature type="signal peptide" evidence="2">
    <location>
        <begin position="1"/>
        <end position="24"/>
    </location>
</feature>
<proteinExistence type="predicted"/>
<feature type="coiled-coil region" evidence="1">
    <location>
        <begin position="395"/>
        <end position="422"/>
    </location>
</feature>
<evidence type="ECO:0000256" key="2">
    <source>
        <dbReference type="SAM" id="SignalP"/>
    </source>
</evidence>
<sequence length="826" mass="98036">MNNFLGKLNKILTLFFFASIPAFIYGQEATPVEEVDGLFYTVQIGTFSSPETPESIVELSDVYFEKIDDTRYRYLVGVFREMEFARTKQEELINEGFKGAFVIAYENGDRISLRVLRERMVQEDESLQDTKLPVFKETPTETQNDPDAKFNFEITNGNVLSEATREVSDLFENQILDYREMRPDVDPLTAEDLFTIKFDTISQVELDSALLREEIERLRNDWGLDFNTWYIYNFEPGLGPVEDVFYRQRANFTLEMNLLKGGLYNNRNKAKQLEREIELMDLRHKEESERDRYEDLYNYTIYLFNLEKLNFIDERVKLLNRKKQILEMLYTSKDKTWEDVLELRGQITRAQNMYNKWQQYNTILKDKVMEDFPVEKGLTASKLPVLQLSPDSLFSQSQNANTDTLREQMQRLRREIIEIDQNRWKDVGLRPFLRYTLIGDNGNAVDRSFSSGGISLDIPINWKGRNSLTQAQINAITNVDYVKEKNDNHELLNYYYEYEYKLEQLITLQYNYGKIEERLRKQIILYQFKDPKFSPLVAVQYLDEMLSTRIEMIDTKQMLYLKIIKIMEYMQSYSPLQFSDVLDLNEKTRKYKNKRDMYCWSDFFYNQNNLFLIHYLKVNEVRNFILSVGTEINRNKVEDFVQLANRYDVNMHGMIGNNGLALDVQPDAILEYVERFHQMGFKGIHFDIEPQTFPDWDGNKEMYLNNLKETFRIARKLCNDRGMKLSASIPTYYPEEQLPEIYSLLDKVYLMAYERPDIEFIARKTSEEFALNKEKTVLSLRTKDFNNRLVMEKFIEALDAEIQFEEMAIHDLGTLFEMDYATSFEE</sequence>
<dbReference type="Proteomes" id="UP000435357">
    <property type="component" value="Unassembled WGS sequence"/>
</dbReference>
<keyword evidence="4" id="KW-1185">Reference proteome</keyword>
<dbReference type="InterPro" id="IPR017853">
    <property type="entry name" value="GH"/>
</dbReference>
<evidence type="ECO:0000256" key="1">
    <source>
        <dbReference type="SAM" id="Coils"/>
    </source>
</evidence>
<reference evidence="3 4" key="1">
    <citation type="submission" date="2019-09" db="EMBL/GenBank/DDBJ databases">
        <title>Genomes of Cryomorphaceae.</title>
        <authorList>
            <person name="Bowman J.P."/>
        </authorList>
    </citation>
    <scope>NUCLEOTIDE SEQUENCE [LARGE SCALE GENOMIC DNA]</scope>
    <source>
        <strain evidence="3 4">KCTC 52047</strain>
    </source>
</reference>
<dbReference type="Gene3D" id="3.20.20.80">
    <property type="entry name" value="Glycosidases"/>
    <property type="match status" value="1"/>
</dbReference>
<comment type="caution">
    <text evidence="3">The sequence shown here is derived from an EMBL/GenBank/DDBJ whole genome shotgun (WGS) entry which is preliminary data.</text>
</comment>